<gene>
    <name evidence="2" type="ORF">IW261DRAFT_1429163</name>
</gene>
<feature type="domain" description="DEAD/DEAH-box helicase" evidence="1">
    <location>
        <begin position="109"/>
        <end position="168"/>
    </location>
</feature>
<dbReference type="GO" id="GO:0005524">
    <property type="term" value="F:ATP binding"/>
    <property type="evidence" value="ECO:0007669"/>
    <property type="project" value="InterPro"/>
</dbReference>
<proteinExistence type="predicted"/>
<dbReference type="Gene3D" id="3.40.50.300">
    <property type="entry name" value="P-loop containing nucleotide triphosphate hydrolases"/>
    <property type="match status" value="1"/>
</dbReference>
<reference evidence="2" key="1">
    <citation type="submission" date="2023-06" db="EMBL/GenBank/DDBJ databases">
        <authorList>
            <consortium name="Lawrence Berkeley National Laboratory"/>
            <person name="Ahrendt S."/>
            <person name="Sahu N."/>
            <person name="Indic B."/>
            <person name="Wong-Bajracharya J."/>
            <person name="Merenyi Z."/>
            <person name="Ke H.-M."/>
            <person name="Monk M."/>
            <person name="Kocsube S."/>
            <person name="Drula E."/>
            <person name="Lipzen A."/>
            <person name="Balint B."/>
            <person name="Henrissat B."/>
            <person name="Andreopoulos B."/>
            <person name="Martin F.M."/>
            <person name="Harder C.B."/>
            <person name="Rigling D."/>
            <person name="Ford K.L."/>
            <person name="Foster G.D."/>
            <person name="Pangilinan J."/>
            <person name="Papanicolaou A."/>
            <person name="Barry K."/>
            <person name="LaButti K."/>
            <person name="Viragh M."/>
            <person name="Koriabine M."/>
            <person name="Yan M."/>
            <person name="Riley R."/>
            <person name="Champramary S."/>
            <person name="Plett K.L."/>
            <person name="Tsai I.J."/>
            <person name="Slot J."/>
            <person name="Sipos G."/>
            <person name="Plett J."/>
            <person name="Nagy L.G."/>
            <person name="Grigoriev I.V."/>
        </authorList>
    </citation>
    <scope>NUCLEOTIDE SEQUENCE</scope>
    <source>
        <strain evidence="2">ICMP 16352</strain>
    </source>
</reference>
<dbReference type="GO" id="GO:0003676">
    <property type="term" value="F:nucleic acid binding"/>
    <property type="evidence" value="ECO:0007669"/>
    <property type="project" value="InterPro"/>
</dbReference>
<dbReference type="Pfam" id="PF00270">
    <property type="entry name" value="DEAD"/>
    <property type="match status" value="1"/>
</dbReference>
<sequence length="203" mass="22481">MDTESALYCAQTLPRCLRTHFPNTLRRQELASTKNAPAGAVKGYNTRAMQQSNELLMINSMADTHTRLPSNGNHPQLRRFNTEPIQVHPKLFEHIRSFQPSGSIYFQLPQQAELVQSTLRQENILAIMPAGSGRSLAFFSVLHLDQEGLFIVVTPLTALAEHMGRRLGQNHVAHGGIYPQFSAQNGQLVFVAARRAAAAALLV</sequence>
<dbReference type="EMBL" id="JAUEPR010000187">
    <property type="protein sequence ID" value="KAK0460308.1"/>
    <property type="molecule type" value="Genomic_DNA"/>
</dbReference>
<dbReference type="InterPro" id="IPR027417">
    <property type="entry name" value="P-loop_NTPase"/>
</dbReference>
<comment type="caution">
    <text evidence="2">The sequence shown here is derived from an EMBL/GenBank/DDBJ whole genome shotgun (WGS) entry which is preliminary data.</text>
</comment>
<evidence type="ECO:0000313" key="3">
    <source>
        <dbReference type="Proteomes" id="UP001175227"/>
    </source>
</evidence>
<organism evidence="2 3">
    <name type="scientific">Armillaria novae-zelandiae</name>
    <dbReference type="NCBI Taxonomy" id="153914"/>
    <lineage>
        <taxon>Eukaryota</taxon>
        <taxon>Fungi</taxon>
        <taxon>Dikarya</taxon>
        <taxon>Basidiomycota</taxon>
        <taxon>Agaricomycotina</taxon>
        <taxon>Agaricomycetes</taxon>
        <taxon>Agaricomycetidae</taxon>
        <taxon>Agaricales</taxon>
        <taxon>Marasmiineae</taxon>
        <taxon>Physalacriaceae</taxon>
        <taxon>Armillaria</taxon>
    </lineage>
</organism>
<evidence type="ECO:0000259" key="1">
    <source>
        <dbReference type="Pfam" id="PF00270"/>
    </source>
</evidence>
<dbReference type="InterPro" id="IPR011545">
    <property type="entry name" value="DEAD/DEAH_box_helicase_dom"/>
</dbReference>
<accession>A0AA39N7C8</accession>
<name>A0AA39N7C8_9AGAR</name>
<protein>
    <recommendedName>
        <fullName evidence="1">DEAD/DEAH-box helicase domain-containing protein</fullName>
    </recommendedName>
</protein>
<keyword evidence="3" id="KW-1185">Reference proteome</keyword>
<dbReference type="AlphaFoldDB" id="A0AA39N7C8"/>
<dbReference type="Proteomes" id="UP001175227">
    <property type="component" value="Unassembled WGS sequence"/>
</dbReference>
<evidence type="ECO:0000313" key="2">
    <source>
        <dbReference type="EMBL" id="KAK0460308.1"/>
    </source>
</evidence>
<dbReference type="SUPFAM" id="SSF52540">
    <property type="entry name" value="P-loop containing nucleoside triphosphate hydrolases"/>
    <property type="match status" value="1"/>
</dbReference>